<dbReference type="AlphaFoldDB" id="A0A434A066"/>
<dbReference type="EMBL" id="QWDM01000031">
    <property type="protein sequence ID" value="RUT67763.1"/>
    <property type="molecule type" value="Genomic_DNA"/>
</dbReference>
<keyword evidence="2" id="KW-1185">Reference proteome</keyword>
<dbReference type="Proteomes" id="UP000288102">
    <property type="component" value="Unassembled WGS sequence"/>
</dbReference>
<dbReference type="OrthoDB" id="1364897at2"/>
<name>A0A434A066_9FLAO</name>
<accession>A0A434A066</accession>
<evidence type="ECO:0000313" key="1">
    <source>
        <dbReference type="EMBL" id="RUT67763.1"/>
    </source>
</evidence>
<reference evidence="2" key="1">
    <citation type="journal article" date="2019" name="Syst. Appl. Microbiol.">
        <title>Flavobacterium circumlabens sp. nov. and Flavobacterium cupreum sp. nov., two psychrotrophic species isolated from Antarctic environmental samples.</title>
        <authorList>
            <person name="Kralova S."/>
            <person name="Busse H.-J."/>
            <person name="Svec P."/>
            <person name="Maslanova I."/>
            <person name="Stankova E."/>
            <person name="Bartak M."/>
            <person name="Sedlacek I."/>
        </authorList>
    </citation>
    <scope>NUCLEOTIDE SEQUENCE [LARGE SCALE GENOMIC DNA]</scope>
    <source>
        <strain evidence="2">CCM 8825</strain>
    </source>
</reference>
<protein>
    <submittedName>
        <fullName evidence="1">Uncharacterized protein</fullName>
    </submittedName>
</protein>
<organism evidence="1 2">
    <name type="scientific">Flavobacterium cupreum</name>
    <dbReference type="NCBI Taxonomy" id="2133766"/>
    <lineage>
        <taxon>Bacteria</taxon>
        <taxon>Pseudomonadati</taxon>
        <taxon>Bacteroidota</taxon>
        <taxon>Flavobacteriia</taxon>
        <taxon>Flavobacteriales</taxon>
        <taxon>Flavobacteriaceae</taxon>
        <taxon>Flavobacterium</taxon>
    </lineage>
</organism>
<evidence type="ECO:0000313" key="2">
    <source>
        <dbReference type="Proteomes" id="UP000288102"/>
    </source>
</evidence>
<comment type="caution">
    <text evidence="1">The sequence shown here is derived from an EMBL/GenBank/DDBJ whole genome shotgun (WGS) entry which is preliminary data.</text>
</comment>
<dbReference type="RefSeq" id="WP_127340937.1">
    <property type="nucleotide sequence ID" value="NZ_QWDM01000031.1"/>
</dbReference>
<sequence length="76" mass="8737">MKIRVANKEDFADQFGRKKIGAIYFTQSITGAICTQPCYFSEETDLSTFKELYTRNQIYVPVGLFDDVEVVEELTN</sequence>
<proteinExistence type="predicted"/>
<gene>
    <name evidence="1" type="ORF">D0817_24685</name>
</gene>